<name>X0YVG8_9ZZZZ</name>
<accession>X0YVG8</accession>
<sequence length="191" mass="21690">FNKDSEEYLKQEGLKYTGYESAKFTLTEELEGLKLKLTKTKDRTKNDLTGLRDVLRVEKEKLESLKTLESKDIRKKSLSEEGIEESKENIVGLRESLFRLKKPSLESKTPCPICEHALSEKEVKKAIVKVSGKIKSEGDVLLTLDKAKKDVDKKLSVIALNITTQNGLIESKEKAIRVFTYNLEKPSEESI</sequence>
<dbReference type="EMBL" id="BARS01055980">
    <property type="protein sequence ID" value="GAG50637.1"/>
    <property type="molecule type" value="Genomic_DNA"/>
</dbReference>
<comment type="caution">
    <text evidence="1">The sequence shown here is derived from an EMBL/GenBank/DDBJ whole genome shotgun (WGS) entry which is preliminary data.</text>
</comment>
<reference evidence="1" key="1">
    <citation type="journal article" date="2014" name="Front. Microbiol.">
        <title>High frequency of phylogenetically diverse reductive dehalogenase-homologous genes in deep subseafloor sedimentary metagenomes.</title>
        <authorList>
            <person name="Kawai M."/>
            <person name="Futagami T."/>
            <person name="Toyoda A."/>
            <person name="Takaki Y."/>
            <person name="Nishi S."/>
            <person name="Hori S."/>
            <person name="Arai W."/>
            <person name="Tsubouchi T."/>
            <person name="Morono Y."/>
            <person name="Uchiyama I."/>
            <person name="Ito T."/>
            <person name="Fujiyama A."/>
            <person name="Inagaki F."/>
            <person name="Takami H."/>
        </authorList>
    </citation>
    <scope>NUCLEOTIDE SEQUENCE</scope>
    <source>
        <strain evidence="1">Expedition CK06-06</strain>
    </source>
</reference>
<evidence type="ECO:0000313" key="1">
    <source>
        <dbReference type="EMBL" id="GAG50637.1"/>
    </source>
</evidence>
<evidence type="ECO:0008006" key="2">
    <source>
        <dbReference type="Google" id="ProtNLM"/>
    </source>
</evidence>
<proteinExistence type="predicted"/>
<dbReference type="AlphaFoldDB" id="X0YVG8"/>
<feature type="non-terminal residue" evidence="1">
    <location>
        <position position="191"/>
    </location>
</feature>
<feature type="non-terminal residue" evidence="1">
    <location>
        <position position="1"/>
    </location>
</feature>
<gene>
    <name evidence="1" type="ORF">S01H1_82563</name>
</gene>
<organism evidence="1">
    <name type="scientific">marine sediment metagenome</name>
    <dbReference type="NCBI Taxonomy" id="412755"/>
    <lineage>
        <taxon>unclassified sequences</taxon>
        <taxon>metagenomes</taxon>
        <taxon>ecological metagenomes</taxon>
    </lineage>
</organism>
<protein>
    <recommendedName>
        <fullName evidence="2">Zinc-hook domain-containing protein</fullName>
    </recommendedName>
</protein>